<dbReference type="Proteomes" id="UP000001590">
    <property type="component" value="Segment"/>
</dbReference>
<organism evidence="2 3">
    <name type="scientific">Bacillus phage SP01</name>
    <name type="common">Bacteriophage SP01</name>
    <dbReference type="NCBI Taxonomy" id="2884427"/>
    <lineage>
        <taxon>Viruses</taxon>
        <taxon>Duplodnaviria</taxon>
        <taxon>Heunggongvirae</taxon>
        <taxon>Uroviricota</taxon>
        <taxon>Caudoviricetes</taxon>
        <taxon>Herelleviridae</taxon>
        <taxon>Spounavirinae</taxon>
        <taxon>Okubovirus</taxon>
        <taxon>Okubovirus SPO1</taxon>
    </lineage>
</organism>
<reference evidence="2 3" key="1">
    <citation type="journal article" date="2009" name="J. Mol. Biol.">
        <title>The genome of Bacillus subtilis bacteriophage SPO1.</title>
        <authorList>
            <person name="Stewart C.R."/>
            <person name="Casjens S.R."/>
            <person name="Cresawn S.G."/>
            <person name="Houtz J.M."/>
            <person name="Smith A.L."/>
            <person name="Ford M.E."/>
            <person name="Peebles C.L."/>
            <person name="Hatfull G.F."/>
            <person name="Hendrix R.W."/>
            <person name="Huang W.M."/>
            <person name="Pedulla M.L."/>
        </authorList>
    </citation>
    <scope>NUCLEOTIDE SEQUENCE [LARGE SCALE GENOMIC DNA]</scope>
</reference>
<evidence type="ECO:0000313" key="2">
    <source>
        <dbReference type="EMBL" id="ACI90947.1"/>
    </source>
</evidence>
<keyword evidence="1" id="KW-1133">Transmembrane helix</keyword>
<evidence type="ECO:0000313" key="3">
    <source>
        <dbReference type="Proteomes" id="UP000001590"/>
    </source>
</evidence>
<protein>
    <submittedName>
        <fullName evidence="2">Gp0.8</fullName>
    </submittedName>
</protein>
<organismHost>
    <name type="scientific">Bacillus subtilis</name>
    <dbReference type="NCBI Taxonomy" id="1423"/>
</organismHost>
<keyword evidence="3" id="KW-1185">Reference proteome</keyword>
<accession>B6V2X9</accession>
<proteinExistence type="predicted"/>
<keyword evidence="1" id="KW-0472">Membrane</keyword>
<keyword evidence="1" id="KW-0812">Transmembrane</keyword>
<sequence length="123" mass="13871">MGNDRQIDVGTYALVTIVSLFFGFMLSALIYAMWLDHHLENEKEIKTLTVVEKYYEGSPRYTSVGVDSEGHVSVPKGGDPESYVVLTKEGSWKTKPYIWAQLEKGQTIKVSVNGLKEIEKIIE</sequence>
<evidence type="ECO:0000256" key="1">
    <source>
        <dbReference type="SAM" id="Phobius"/>
    </source>
</evidence>
<dbReference type="KEGG" id="vg:7009031"/>
<dbReference type="GeneID" id="7009031"/>
<name>B6V2X9_BPSP1</name>
<dbReference type="RefSeq" id="YP_002300318.1">
    <property type="nucleotide sequence ID" value="NC_011421.1"/>
</dbReference>
<gene>
    <name evidence="2" type="primary">0.8</name>
    <name evidence="2" type="ORF">SPO1_42</name>
</gene>
<feature type="transmembrane region" description="Helical" evidence="1">
    <location>
        <begin position="12"/>
        <end position="34"/>
    </location>
</feature>
<dbReference type="EMBL" id="FJ230960">
    <property type="protein sequence ID" value="ACI90947.1"/>
    <property type="molecule type" value="Genomic_DNA"/>
</dbReference>